<dbReference type="EMBL" id="JRKL02000242">
    <property type="protein sequence ID" value="KAF3973439.1"/>
    <property type="molecule type" value="Genomic_DNA"/>
</dbReference>
<proteinExistence type="predicted"/>
<evidence type="ECO:0008006" key="3">
    <source>
        <dbReference type="Google" id="ProtNLM"/>
    </source>
</evidence>
<protein>
    <recommendedName>
        <fullName evidence="3">DUF4378 domain-containing protein</fullName>
    </recommendedName>
</protein>
<sequence>MASIEFDDDDDKKLRKAVVIQRRPLMMLKDYLRDDLSSCSSNGFKSFPRRQCCSSTTVRFLLELDLRLTDHSSTSTTKITAKQRLFRLRSRSLRSMLTATPPASTTTTTTISAFQRASEAVINAVKKQLPFHSVISPSSIKTRKGHFLSRSLSRKLFRTSFWNWKRADKEEEGELKESDIGRWRLFSEFLNEKDEPSDIAATTTTSSNSWAESEFTAEVLRSSSGNSNSESVSTSTDVVEVKNDLPVKKVSKTERVGVTVGEDSMSGATNTYSGTNTKEWANEKKERFSPVSVLDSPFEDDEDIGSPFESSLACIEGTKQKFMHKIRRFECLAQLEPVDLEERIALCELNHESPQSPMQPCSLPTQDNNTFDKKEENLTEELKAQELLDLIRTKSSPSGSKFKVDSLLLDFFEENNVNASTTTRCNNENQHEILTVIEDWLSGQPQELLLGWEVQDGRQVYVKDMEKGGTWSTFVEEEKEVALEVEDEVWTTLLNDLLLDLF</sequence>
<evidence type="ECO:0000313" key="2">
    <source>
        <dbReference type="Proteomes" id="UP000737018"/>
    </source>
</evidence>
<dbReference type="PANTHER" id="PTHR33623">
    <property type="entry name" value="OS04G0572500 PROTEIN"/>
    <property type="match status" value="1"/>
</dbReference>
<dbReference type="OrthoDB" id="668456at2759"/>
<dbReference type="AlphaFoldDB" id="A0A8J4W368"/>
<evidence type="ECO:0000313" key="1">
    <source>
        <dbReference type="EMBL" id="KAF3973439.1"/>
    </source>
</evidence>
<name>A0A8J4W368_9ROSI</name>
<comment type="caution">
    <text evidence="1">The sequence shown here is derived from an EMBL/GenBank/DDBJ whole genome shotgun (WGS) entry which is preliminary data.</text>
</comment>
<keyword evidence="2" id="KW-1185">Reference proteome</keyword>
<organism evidence="1 2">
    <name type="scientific">Castanea mollissima</name>
    <name type="common">Chinese chestnut</name>
    <dbReference type="NCBI Taxonomy" id="60419"/>
    <lineage>
        <taxon>Eukaryota</taxon>
        <taxon>Viridiplantae</taxon>
        <taxon>Streptophyta</taxon>
        <taxon>Embryophyta</taxon>
        <taxon>Tracheophyta</taxon>
        <taxon>Spermatophyta</taxon>
        <taxon>Magnoliopsida</taxon>
        <taxon>eudicotyledons</taxon>
        <taxon>Gunneridae</taxon>
        <taxon>Pentapetalae</taxon>
        <taxon>rosids</taxon>
        <taxon>fabids</taxon>
        <taxon>Fagales</taxon>
        <taxon>Fagaceae</taxon>
        <taxon>Castanea</taxon>
    </lineage>
</organism>
<reference evidence="1" key="1">
    <citation type="submission" date="2020-03" db="EMBL/GenBank/DDBJ databases">
        <title>Castanea mollissima Vanexum genome sequencing.</title>
        <authorList>
            <person name="Staton M."/>
        </authorList>
    </citation>
    <scope>NUCLEOTIDE SEQUENCE</scope>
    <source>
        <tissue evidence="1">Leaf</tissue>
    </source>
</reference>
<accession>A0A8J4W368</accession>
<gene>
    <name evidence="1" type="ORF">CMV_003133</name>
</gene>
<dbReference type="PANTHER" id="PTHR33623:SF4">
    <property type="entry name" value="DUF4378 DOMAIN-CONTAINING PROTEIN"/>
    <property type="match status" value="1"/>
</dbReference>
<dbReference type="Proteomes" id="UP000737018">
    <property type="component" value="Unassembled WGS sequence"/>
</dbReference>